<feature type="transmembrane region" description="Helical" evidence="1">
    <location>
        <begin position="100"/>
        <end position="117"/>
    </location>
</feature>
<keyword evidence="3" id="KW-1185">Reference proteome</keyword>
<evidence type="ECO:0000256" key="1">
    <source>
        <dbReference type="SAM" id="Phobius"/>
    </source>
</evidence>
<dbReference type="EMBL" id="JYDO01000023">
    <property type="protein sequence ID" value="KRZ76958.1"/>
    <property type="molecule type" value="Genomic_DNA"/>
</dbReference>
<name>A0A0V1MZN3_9BILA</name>
<reference evidence="2 3" key="1">
    <citation type="submission" date="2015-01" db="EMBL/GenBank/DDBJ databases">
        <title>Evolution of Trichinella species and genotypes.</title>
        <authorList>
            <person name="Korhonen P.K."/>
            <person name="Edoardo P."/>
            <person name="Giuseppe L.R."/>
            <person name="Gasser R.B."/>
        </authorList>
    </citation>
    <scope>NUCLEOTIDE SEQUENCE [LARGE SCALE GENOMIC DNA]</scope>
    <source>
        <strain evidence="2">ISS1980</strain>
    </source>
</reference>
<sequence>MFFAETSENQLHTSWCMQYTYFSIQDNNPITPSLFCQNLDKYAFMQLSPQTNPYSWNKWLLKLSHAYLNTQECSQHETLLKLNQDACILYSLKYRSLMQYFFVLSNSFFLHFPYFSINMMKFVIVHLVLCMKTSIPLLLYYKTETQIQTFLAISREIRFHATWDQKVSPQTNPYSWNKWPLKLSHAYLNTQECSQHETLLKLNQDACILQLIFPSFSLLFD</sequence>
<evidence type="ECO:0000313" key="2">
    <source>
        <dbReference type="EMBL" id="KRZ76958.1"/>
    </source>
</evidence>
<comment type="caution">
    <text evidence="2">The sequence shown here is derived from an EMBL/GenBank/DDBJ whole genome shotgun (WGS) entry which is preliminary data.</text>
</comment>
<dbReference type="AlphaFoldDB" id="A0A0V1MZN3"/>
<evidence type="ECO:0000313" key="3">
    <source>
        <dbReference type="Proteomes" id="UP000054843"/>
    </source>
</evidence>
<organism evidence="2 3">
    <name type="scientific">Trichinella papuae</name>
    <dbReference type="NCBI Taxonomy" id="268474"/>
    <lineage>
        <taxon>Eukaryota</taxon>
        <taxon>Metazoa</taxon>
        <taxon>Ecdysozoa</taxon>
        <taxon>Nematoda</taxon>
        <taxon>Enoplea</taxon>
        <taxon>Dorylaimia</taxon>
        <taxon>Trichinellida</taxon>
        <taxon>Trichinellidae</taxon>
        <taxon>Trichinella</taxon>
    </lineage>
</organism>
<keyword evidence="1" id="KW-0472">Membrane</keyword>
<keyword evidence="1" id="KW-0812">Transmembrane</keyword>
<feature type="transmembrane region" description="Helical" evidence="1">
    <location>
        <begin position="123"/>
        <end position="141"/>
    </location>
</feature>
<proteinExistence type="predicted"/>
<dbReference type="OrthoDB" id="10355060at2759"/>
<accession>A0A0V1MZN3</accession>
<protein>
    <submittedName>
        <fullName evidence="2">Uncharacterized protein</fullName>
    </submittedName>
</protein>
<dbReference type="Proteomes" id="UP000054843">
    <property type="component" value="Unassembled WGS sequence"/>
</dbReference>
<gene>
    <name evidence="2" type="ORF">T10_6739</name>
</gene>
<keyword evidence="1" id="KW-1133">Transmembrane helix</keyword>